<gene>
    <name evidence="1" type="ORF">OESDEN_00234</name>
</gene>
<dbReference type="AlphaFoldDB" id="A0A0B1TR91"/>
<reference evidence="1 2" key="1">
    <citation type="submission" date="2014-03" db="EMBL/GenBank/DDBJ databases">
        <title>Draft genome of the hookworm Oesophagostomum dentatum.</title>
        <authorList>
            <person name="Mitreva M."/>
        </authorList>
    </citation>
    <scope>NUCLEOTIDE SEQUENCE [LARGE SCALE GENOMIC DNA]</scope>
    <source>
        <strain evidence="1 2">OD-Hann</strain>
    </source>
</reference>
<accession>A0A0B1TR91</accession>
<evidence type="ECO:0000313" key="2">
    <source>
        <dbReference type="Proteomes" id="UP000053660"/>
    </source>
</evidence>
<dbReference type="Proteomes" id="UP000053660">
    <property type="component" value="Unassembled WGS sequence"/>
</dbReference>
<protein>
    <submittedName>
        <fullName evidence="1">Uncharacterized protein</fullName>
    </submittedName>
</protein>
<organism evidence="1 2">
    <name type="scientific">Oesophagostomum dentatum</name>
    <name type="common">Nodular worm</name>
    <dbReference type="NCBI Taxonomy" id="61180"/>
    <lineage>
        <taxon>Eukaryota</taxon>
        <taxon>Metazoa</taxon>
        <taxon>Ecdysozoa</taxon>
        <taxon>Nematoda</taxon>
        <taxon>Chromadorea</taxon>
        <taxon>Rhabditida</taxon>
        <taxon>Rhabditina</taxon>
        <taxon>Rhabditomorpha</taxon>
        <taxon>Strongyloidea</taxon>
        <taxon>Strongylidae</taxon>
        <taxon>Oesophagostomum</taxon>
    </lineage>
</organism>
<dbReference type="EMBL" id="KN549205">
    <property type="protein sequence ID" value="KHJ99779.1"/>
    <property type="molecule type" value="Genomic_DNA"/>
</dbReference>
<keyword evidence="2" id="KW-1185">Reference proteome</keyword>
<name>A0A0B1TR91_OESDE</name>
<evidence type="ECO:0000313" key="1">
    <source>
        <dbReference type="EMBL" id="KHJ99779.1"/>
    </source>
</evidence>
<sequence length="142" mass="16028">MIKGVSLCTKSTLTSSMNTAKLSPADKRFIRKEMTVVAQTSLEKKRIIPDILVGQDLIDKFLLRDQPCVSLPSGLILTPTIFDVAISRRTLSVQGKHHQDTQKSTDHTKEQHKQDIKNLYELKSLGIKLIQESDEELVLKLM</sequence>
<dbReference type="OrthoDB" id="5851721at2759"/>
<proteinExistence type="predicted"/>